<gene>
    <name evidence="4" type="ORF">CEUTPL_LOCUS6204</name>
</gene>
<dbReference type="PROSITE" id="PS00028">
    <property type="entry name" value="ZINC_FINGER_C2H2_1"/>
    <property type="match status" value="2"/>
</dbReference>
<evidence type="ECO:0000313" key="4">
    <source>
        <dbReference type="EMBL" id="CAG9765599.1"/>
    </source>
</evidence>
<dbReference type="AlphaFoldDB" id="A0A9N9MLN3"/>
<protein>
    <recommendedName>
        <fullName evidence="3">C2H2-type domain-containing protein</fullName>
    </recommendedName>
</protein>
<keyword evidence="1" id="KW-0863">Zinc-finger</keyword>
<dbReference type="InterPro" id="IPR052797">
    <property type="entry name" value="RegFact_GeneExpr_CellDeath"/>
</dbReference>
<proteinExistence type="predicted"/>
<feature type="domain" description="C2H2-type" evidence="3">
    <location>
        <begin position="54"/>
        <end position="82"/>
    </location>
</feature>
<dbReference type="InterPro" id="IPR013087">
    <property type="entry name" value="Znf_C2H2_type"/>
</dbReference>
<dbReference type="Proteomes" id="UP001152799">
    <property type="component" value="Chromosome 3"/>
</dbReference>
<dbReference type="Gene3D" id="3.30.160.60">
    <property type="entry name" value="Classic Zinc Finger"/>
    <property type="match status" value="1"/>
</dbReference>
<dbReference type="Pfam" id="PF10551">
    <property type="entry name" value="MULE"/>
    <property type="match status" value="1"/>
</dbReference>
<evidence type="ECO:0000259" key="3">
    <source>
        <dbReference type="PROSITE" id="PS50157"/>
    </source>
</evidence>
<dbReference type="OrthoDB" id="6782111at2759"/>
<dbReference type="EMBL" id="OU892279">
    <property type="protein sequence ID" value="CAG9765599.1"/>
    <property type="molecule type" value="Genomic_DNA"/>
</dbReference>
<dbReference type="PANTHER" id="PTHR33936:SF24">
    <property type="entry name" value="C2H2-TYPE DOMAIN-CONTAINING PROTEIN"/>
    <property type="match status" value="1"/>
</dbReference>
<evidence type="ECO:0000256" key="1">
    <source>
        <dbReference type="PROSITE-ProRule" id="PRU00042"/>
    </source>
</evidence>
<accession>A0A9N9MLN3</accession>
<keyword evidence="2" id="KW-1133">Transmembrane helix</keyword>
<reference evidence="4" key="1">
    <citation type="submission" date="2022-01" db="EMBL/GenBank/DDBJ databases">
        <authorList>
            <person name="King R."/>
        </authorList>
    </citation>
    <scope>NUCLEOTIDE SEQUENCE</scope>
</reference>
<keyword evidence="2" id="KW-0472">Membrane</keyword>
<dbReference type="InterPro" id="IPR018289">
    <property type="entry name" value="MULE_transposase_dom"/>
</dbReference>
<evidence type="ECO:0000256" key="2">
    <source>
        <dbReference type="SAM" id="Phobius"/>
    </source>
</evidence>
<feature type="transmembrane region" description="Helical" evidence="2">
    <location>
        <begin position="21"/>
        <end position="45"/>
    </location>
</feature>
<sequence length="747" mass="86424">MRVYAHFDVFLLPADWFQRAAFVYVVNFVVNRTVYCLLFFARFFAMDNNKIDKLCCKYCKNEFGYLYNLRKHVNKFHSDDEDYLKTISKHSNSEFKFSCKMCHKNFNHKKNLKFHTKTHERQQDQVPEISTGITTEFNEPITGAITTAKCAMCQTECINNKAVLLHYAEAHDIVLKKKSFILPKLDEFYAWKRKFESDTNSRFFKVSSSNSCKTHKYIRFTCHRSGQYVPEGKGVRHLKTQGSNKINAVCPATITLKHRFSDGICEIQVQETHVGHQNEIGHLNLTKIERESLAGKIALKIPFDEILDDIRNSICDNTLKRLHLLTKKDLFNIEFCYNLSSTSMRHSNDVVSVNSWIHEMQEKGQAILFYKPQGSLNNEYPILKESDFVLVIMTDAQSEILKKYSSDCVCIDGTHGTNSYNFELTTLLVVDDMREGFPCGFLISNRSDKDVFIIFCNCIKTRIGGGIVCNVFMSDMAEAFFNAWIEVMPPPKQRLFCSWHVDRAWRNNLSKIKTTKKRVIVYKTLRAILQETDIHAFDKMLIEFNGLVNADNDTQEFGIYFNKEYMPNMSCWAYCFRIGAGVNTNMHLERMHRTLKYTYLKGKHVKRLDKGINAIMCLVRDKCIERLITINKGKLSSKLSALRSRHKTSLTLDLNSVMPCDDGWNVASGKKTDLYLIRQVKDHCECHLICIECNTCLHRFICSCHDSSIEYNMCKHIHLLCKSLASGVCTSPNTRLNEANERQFGHC</sequence>
<organism evidence="4 5">
    <name type="scientific">Ceutorhynchus assimilis</name>
    <name type="common">cabbage seed weevil</name>
    <dbReference type="NCBI Taxonomy" id="467358"/>
    <lineage>
        <taxon>Eukaryota</taxon>
        <taxon>Metazoa</taxon>
        <taxon>Ecdysozoa</taxon>
        <taxon>Arthropoda</taxon>
        <taxon>Hexapoda</taxon>
        <taxon>Insecta</taxon>
        <taxon>Pterygota</taxon>
        <taxon>Neoptera</taxon>
        <taxon>Endopterygota</taxon>
        <taxon>Coleoptera</taxon>
        <taxon>Polyphaga</taxon>
        <taxon>Cucujiformia</taxon>
        <taxon>Curculionidae</taxon>
        <taxon>Ceutorhynchinae</taxon>
        <taxon>Ceutorhynchus</taxon>
    </lineage>
</organism>
<dbReference type="PROSITE" id="PS50157">
    <property type="entry name" value="ZINC_FINGER_C2H2_2"/>
    <property type="match status" value="2"/>
</dbReference>
<keyword evidence="1" id="KW-0479">Metal-binding</keyword>
<evidence type="ECO:0000313" key="5">
    <source>
        <dbReference type="Proteomes" id="UP001152799"/>
    </source>
</evidence>
<keyword evidence="2" id="KW-0812">Transmembrane</keyword>
<name>A0A9N9MLN3_9CUCU</name>
<dbReference type="GO" id="GO:0008270">
    <property type="term" value="F:zinc ion binding"/>
    <property type="evidence" value="ECO:0007669"/>
    <property type="project" value="UniProtKB-KW"/>
</dbReference>
<feature type="domain" description="C2H2-type" evidence="3">
    <location>
        <begin position="97"/>
        <end position="124"/>
    </location>
</feature>
<dbReference type="PANTHER" id="PTHR33936">
    <property type="entry name" value="PROTEIN CBG17840"/>
    <property type="match status" value="1"/>
</dbReference>
<keyword evidence="5" id="KW-1185">Reference proteome</keyword>
<keyword evidence="1" id="KW-0862">Zinc</keyword>
<dbReference type="SMART" id="SM00355">
    <property type="entry name" value="ZnF_C2H2"/>
    <property type="match status" value="3"/>
</dbReference>